<reference evidence="1" key="1">
    <citation type="submission" date="2018-06" db="EMBL/GenBank/DDBJ databases">
        <authorList>
            <person name="Zhirakovskaya E."/>
        </authorList>
    </citation>
    <scope>NUCLEOTIDE SEQUENCE</scope>
</reference>
<name>A0A3B0UFS9_9ZZZZ</name>
<dbReference type="AlphaFoldDB" id="A0A3B0UFS9"/>
<accession>A0A3B0UFS9</accession>
<evidence type="ECO:0000313" key="1">
    <source>
        <dbReference type="EMBL" id="VAW18486.1"/>
    </source>
</evidence>
<protein>
    <submittedName>
        <fullName evidence="1">Uncharacterized protein</fullName>
    </submittedName>
</protein>
<proteinExistence type="predicted"/>
<dbReference type="EMBL" id="UOEQ01000175">
    <property type="protein sequence ID" value="VAW18486.1"/>
    <property type="molecule type" value="Genomic_DNA"/>
</dbReference>
<gene>
    <name evidence="1" type="ORF">MNBD_ALPHA11-1863</name>
</gene>
<sequence length="47" mass="5384">MILKSLHTQNCGKLEAKSKKTHHCLCRVILPHPKRNANICLKANFMI</sequence>
<organism evidence="1">
    <name type="scientific">hydrothermal vent metagenome</name>
    <dbReference type="NCBI Taxonomy" id="652676"/>
    <lineage>
        <taxon>unclassified sequences</taxon>
        <taxon>metagenomes</taxon>
        <taxon>ecological metagenomes</taxon>
    </lineage>
</organism>